<reference evidence="2" key="1">
    <citation type="journal article" date="2019" name="Int. J. Syst. Evol. Microbiol.">
        <title>The Global Catalogue of Microorganisms (GCM) 10K type strain sequencing project: providing services to taxonomists for standard genome sequencing and annotation.</title>
        <authorList>
            <consortium name="The Broad Institute Genomics Platform"/>
            <consortium name="The Broad Institute Genome Sequencing Center for Infectious Disease"/>
            <person name="Wu L."/>
            <person name="Ma J."/>
        </authorList>
    </citation>
    <scope>NUCLEOTIDE SEQUENCE [LARGE SCALE GENOMIC DNA]</scope>
    <source>
        <strain evidence="2">JCM 17759</strain>
    </source>
</reference>
<organism evidence="1 2">
    <name type="scientific">Novipirellula rosea</name>
    <dbReference type="NCBI Taxonomy" id="1031540"/>
    <lineage>
        <taxon>Bacteria</taxon>
        <taxon>Pseudomonadati</taxon>
        <taxon>Planctomycetota</taxon>
        <taxon>Planctomycetia</taxon>
        <taxon>Pirellulales</taxon>
        <taxon>Pirellulaceae</taxon>
        <taxon>Novipirellula</taxon>
    </lineage>
</organism>
<sequence>MKVLFRSGYFIPVHKRSPYGSFRCLAAWLRDTRIGFLFFKFTRTNSQSMFKKLALSLLVCFPLVVVGCGGGGGENSTPAANDYDAYIAKHPEAAIHVEDPPE</sequence>
<keyword evidence="2" id="KW-1185">Reference proteome</keyword>
<accession>A0ABP8MT04</accession>
<protein>
    <recommendedName>
        <fullName evidence="3">Secreted protein</fullName>
    </recommendedName>
</protein>
<gene>
    <name evidence="1" type="ORF">GCM10023156_26700</name>
</gene>
<evidence type="ECO:0008006" key="3">
    <source>
        <dbReference type="Google" id="ProtNLM"/>
    </source>
</evidence>
<name>A0ABP8MT04_9BACT</name>
<evidence type="ECO:0000313" key="1">
    <source>
        <dbReference type="EMBL" id="GAA4454358.1"/>
    </source>
</evidence>
<dbReference type="EMBL" id="BAABGA010000035">
    <property type="protein sequence ID" value="GAA4454358.1"/>
    <property type="molecule type" value="Genomic_DNA"/>
</dbReference>
<dbReference type="Proteomes" id="UP001500840">
    <property type="component" value="Unassembled WGS sequence"/>
</dbReference>
<comment type="caution">
    <text evidence="1">The sequence shown here is derived from an EMBL/GenBank/DDBJ whole genome shotgun (WGS) entry which is preliminary data.</text>
</comment>
<proteinExistence type="predicted"/>
<evidence type="ECO:0000313" key="2">
    <source>
        <dbReference type="Proteomes" id="UP001500840"/>
    </source>
</evidence>